<dbReference type="InterPro" id="IPR021598">
    <property type="entry name" value="DUF3221"/>
</dbReference>
<sequence>MKKRMGFALIASVSILFAACGATENDEEQLPLQSNTKFGSDREIIAELEQTVTETPIRDAEAKKQIESDDFKNGFYGEPSAELEEDMAVQTIEALAASDAIETVYGSHGAFRKEGVLFLENQTEGAKQSGVWIGIKEPDDRLDELLKVLQPKVDAGEILAKPIYFYRSDYAEMDLELLQEEVLNALKPMQSGRGSFGISTDTKTGNIEITHDFLKEEQQAELRKQFADYTIHFEQQGRLVAEPGEPTTTYPDLPFTETPSKEGTYVMQVDGEKMLVVDTIPTDPSSTGGQEDFYGAVFFTYPNAVEELKIGQRVKVENSGMILTSYPGQGSAKYVEVLPEYKPKNAKLSESEVIEKAIEITKKKSDGRMIIRSIAFDEEKAVWKVEIKQDGQDDEIEIKDE</sequence>
<dbReference type="Proteomes" id="UP001596109">
    <property type="component" value="Unassembled WGS sequence"/>
</dbReference>
<evidence type="ECO:0000256" key="1">
    <source>
        <dbReference type="SAM" id="SignalP"/>
    </source>
</evidence>
<keyword evidence="1" id="KW-0732">Signal</keyword>
<dbReference type="RefSeq" id="WP_381434584.1">
    <property type="nucleotide sequence ID" value="NZ_JBHSNO010000005.1"/>
</dbReference>
<gene>
    <name evidence="2" type="ORF">ACFPRA_12015</name>
</gene>
<proteinExistence type="predicted"/>
<evidence type="ECO:0000313" key="2">
    <source>
        <dbReference type="EMBL" id="MFC5589621.1"/>
    </source>
</evidence>
<dbReference type="Pfam" id="PF11518">
    <property type="entry name" value="DUF3221"/>
    <property type="match status" value="1"/>
</dbReference>
<feature type="chain" id="PRO_5047461343" evidence="1">
    <location>
        <begin position="19"/>
        <end position="401"/>
    </location>
</feature>
<protein>
    <submittedName>
        <fullName evidence="2">DUF3221 domain-containing protein</fullName>
    </submittedName>
</protein>
<accession>A0ABW0TJI4</accession>
<name>A0ABW0TJI4_9BACL</name>
<evidence type="ECO:0000313" key="3">
    <source>
        <dbReference type="Proteomes" id="UP001596109"/>
    </source>
</evidence>
<keyword evidence="3" id="KW-1185">Reference proteome</keyword>
<dbReference type="PROSITE" id="PS51257">
    <property type="entry name" value="PROKAR_LIPOPROTEIN"/>
    <property type="match status" value="1"/>
</dbReference>
<dbReference type="EMBL" id="JBHSNO010000005">
    <property type="protein sequence ID" value="MFC5589621.1"/>
    <property type="molecule type" value="Genomic_DNA"/>
</dbReference>
<reference evidence="3" key="1">
    <citation type="journal article" date="2019" name="Int. J. Syst. Evol. Microbiol.">
        <title>The Global Catalogue of Microorganisms (GCM) 10K type strain sequencing project: providing services to taxonomists for standard genome sequencing and annotation.</title>
        <authorList>
            <consortium name="The Broad Institute Genomics Platform"/>
            <consortium name="The Broad Institute Genome Sequencing Center for Infectious Disease"/>
            <person name="Wu L."/>
            <person name="Ma J."/>
        </authorList>
    </citation>
    <scope>NUCLEOTIDE SEQUENCE [LARGE SCALE GENOMIC DNA]</scope>
    <source>
        <strain evidence="3">CGMCC 4.1434</strain>
    </source>
</reference>
<organism evidence="2 3">
    <name type="scientific">Sporosarcina soli</name>
    <dbReference type="NCBI Taxonomy" id="334736"/>
    <lineage>
        <taxon>Bacteria</taxon>
        <taxon>Bacillati</taxon>
        <taxon>Bacillota</taxon>
        <taxon>Bacilli</taxon>
        <taxon>Bacillales</taxon>
        <taxon>Caryophanaceae</taxon>
        <taxon>Sporosarcina</taxon>
    </lineage>
</organism>
<feature type="signal peptide" evidence="1">
    <location>
        <begin position="1"/>
        <end position="18"/>
    </location>
</feature>
<comment type="caution">
    <text evidence="2">The sequence shown here is derived from an EMBL/GenBank/DDBJ whole genome shotgun (WGS) entry which is preliminary data.</text>
</comment>